<sequence length="134" mass="15610">LFPLLYIPSLHLPPSSFYSFFQTLNFYQHKCLSKSLILLSHQMVFCFLLLGSLTAMQSVDKLQEKNKDVDKKWRIKRYSVEIKDKFKSTSQAALGNEMFFGSDRIELITYILFIGIFKGPQGHLTLVQQNKNIR</sequence>
<protein>
    <submittedName>
        <fullName evidence="1">Uncharacterized protein</fullName>
    </submittedName>
</protein>
<reference evidence="1" key="3">
    <citation type="submission" date="2025-09" db="UniProtKB">
        <authorList>
            <consortium name="Ensembl"/>
        </authorList>
    </citation>
    <scope>IDENTIFICATION</scope>
</reference>
<dbReference type="InParanoid" id="A0A669CQC6"/>
<dbReference type="Ensembl" id="ENSONIT00000055131.1">
    <property type="protein sequence ID" value="ENSONIP00000049541.1"/>
    <property type="gene ID" value="ENSONIG00000039381.1"/>
</dbReference>
<evidence type="ECO:0000313" key="1">
    <source>
        <dbReference type="Ensembl" id="ENSONIP00000049541.1"/>
    </source>
</evidence>
<reference evidence="1" key="2">
    <citation type="submission" date="2025-08" db="UniProtKB">
        <authorList>
            <consortium name="Ensembl"/>
        </authorList>
    </citation>
    <scope>IDENTIFICATION</scope>
</reference>
<dbReference type="Proteomes" id="UP000005207">
    <property type="component" value="Linkage group LG18"/>
</dbReference>
<reference evidence="2" key="1">
    <citation type="submission" date="2012-01" db="EMBL/GenBank/DDBJ databases">
        <title>The Genome Sequence of Oreochromis niloticus (Nile Tilapia).</title>
        <authorList>
            <consortium name="Broad Institute Genome Assembly Team"/>
            <consortium name="Broad Institute Sequencing Platform"/>
            <person name="Di Palma F."/>
            <person name="Johnson J."/>
            <person name="Lander E.S."/>
            <person name="Lindblad-Toh K."/>
        </authorList>
    </citation>
    <scope>NUCLEOTIDE SEQUENCE [LARGE SCALE GENOMIC DNA]</scope>
</reference>
<evidence type="ECO:0000313" key="2">
    <source>
        <dbReference type="Proteomes" id="UP000005207"/>
    </source>
</evidence>
<proteinExistence type="predicted"/>
<organism evidence="1 2">
    <name type="scientific">Oreochromis niloticus</name>
    <name type="common">Nile tilapia</name>
    <name type="synonym">Tilapia nilotica</name>
    <dbReference type="NCBI Taxonomy" id="8128"/>
    <lineage>
        <taxon>Eukaryota</taxon>
        <taxon>Metazoa</taxon>
        <taxon>Chordata</taxon>
        <taxon>Craniata</taxon>
        <taxon>Vertebrata</taxon>
        <taxon>Euteleostomi</taxon>
        <taxon>Actinopterygii</taxon>
        <taxon>Neopterygii</taxon>
        <taxon>Teleostei</taxon>
        <taxon>Neoteleostei</taxon>
        <taxon>Acanthomorphata</taxon>
        <taxon>Ovalentaria</taxon>
        <taxon>Cichlomorphae</taxon>
        <taxon>Cichliformes</taxon>
        <taxon>Cichlidae</taxon>
        <taxon>African cichlids</taxon>
        <taxon>Pseudocrenilabrinae</taxon>
        <taxon>Oreochromini</taxon>
        <taxon>Oreochromis</taxon>
    </lineage>
</organism>
<keyword evidence="2" id="KW-1185">Reference proteome</keyword>
<dbReference type="AlphaFoldDB" id="A0A669CQC6"/>
<name>A0A669CQC6_ORENI</name>
<accession>A0A669CQC6</accession>